<keyword evidence="1" id="KW-0732">Signal</keyword>
<dbReference type="STRING" id="991905.SL003B_2209"/>
<organism evidence="2 3">
    <name type="scientific">Polymorphum gilvum (strain LMG 25793 / CGMCC 1.9160 / SL003B-26A1)</name>
    <dbReference type="NCBI Taxonomy" id="991905"/>
    <lineage>
        <taxon>Bacteria</taxon>
        <taxon>Pseudomonadati</taxon>
        <taxon>Pseudomonadota</taxon>
        <taxon>Alphaproteobacteria</taxon>
        <taxon>Rhodobacterales</taxon>
        <taxon>Paracoccaceae</taxon>
        <taxon>Polymorphum</taxon>
    </lineage>
</organism>
<accession>F2IZ19</accession>
<dbReference type="PROSITE" id="PS51257">
    <property type="entry name" value="PROKAR_LIPOPROTEIN"/>
    <property type="match status" value="1"/>
</dbReference>
<dbReference type="HOGENOM" id="CLU_097948_0_0_5"/>
<evidence type="ECO:0008006" key="4">
    <source>
        <dbReference type="Google" id="ProtNLM"/>
    </source>
</evidence>
<dbReference type="RefSeq" id="WP_013652952.1">
    <property type="nucleotide sequence ID" value="NC_015259.1"/>
</dbReference>
<dbReference type="Proteomes" id="UP000008130">
    <property type="component" value="Chromosome"/>
</dbReference>
<sequence>MKALSTALTLAMLAGLAGCVGQSGSAASAWYDGRDAIPPRGDRIYICHAFGCALKTPVDFAGRDIAALRRILAEGRGSPAAERRAIAKAVQWQERRVGKIVGSDKDVGGLDMQNAGVPGQMDCIDEASNTTSLLLVAEARGLLRHHRVESPVARGFFLDGRYPHATAVVRETASGTAFAVDSWPEANGVEPHIKPLAAWFNDYPS</sequence>
<feature type="signal peptide" evidence="1">
    <location>
        <begin position="1"/>
        <end position="17"/>
    </location>
</feature>
<name>F2IZ19_POLGS</name>
<evidence type="ECO:0000313" key="3">
    <source>
        <dbReference type="Proteomes" id="UP000008130"/>
    </source>
</evidence>
<evidence type="ECO:0000256" key="1">
    <source>
        <dbReference type="SAM" id="SignalP"/>
    </source>
</evidence>
<reference evidence="2 3" key="1">
    <citation type="journal article" date="2011" name="J. Bacteriol.">
        <title>Complete genome sequence of Polymorphum gilvum SL003B-26A1T, a crude oil-degrading bacterium from oil-polluted saline soil.</title>
        <authorList>
            <person name="Li S.G."/>
            <person name="Tang Y.Q."/>
            <person name="Nie Y."/>
            <person name="Cai M."/>
            <person name="Wu X.L."/>
        </authorList>
    </citation>
    <scope>NUCLEOTIDE SEQUENCE [LARGE SCALE GENOMIC DNA]</scope>
    <source>
        <strain evidence="3">LMG 25793 / CGMCC 1.9160 / SL003B-26A1</strain>
    </source>
</reference>
<dbReference type="EMBL" id="CP002568">
    <property type="protein sequence ID" value="ADZ70634.1"/>
    <property type="molecule type" value="Genomic_DNA"/>
</dbReference>
<keyword evidence="3" id="KW-1185">Reference proteome</keyword>
<dbReference type="AlphaFoldDB" id="F2IZ19"/>
<dbReference type="PATRIC" id="fig|991905.3.peg.2264"/>
<dbReference type="OrthoDB" id="5471992at2"/>
<feature type="chain" id="PRO_5003280060" description="Lipoprotein" evidence="1">
    <location>
        <begin position="18"/>
        <end position="205"/>
    </location>
</feature>
<protein>
    <recommendedName>
        <fullName evidence="4">Lipoprotein</fullName>
    </recommendedName>
</protein>
<dbReference type="eggNOG" id="ENOG50308Y1">
    <property type="taxonomic scope" value="Bacteria"/>
</dbReference>
<gene>
    <name evidence="2" type="ordered locus">SL003B_2209</name>
</gene>
<evidence type="ECO:0000313" key="2">
    <source>
        <dbReference type="EMBL" id="ADZ70634.1"/>
    </source>
</evidence>
<dbReference type="KEGG" id="pgv:SL003B_2209"/>
<proteinExistence type="predicted"/>